<keyword evidence="1" id="KW-1133">Transmembrane helix</keyword>
<dbReference type="Proteomes" id="UP001229421">
    <property type="component" value="Unassembled WGS sequence"/>
</dbReference>
<organism evidence="2 3">
    <name type="scientific">Tagetes erecta</name>
    <name type="common">African marigold</name>
    <dbReference type="NCBI Taxonomy" id="13708"/>
    <lineage>
        <taxon>Eukaryota</taxon>
        <taxon>Viridiplantae</taxon>
        <taxon>Streptophyta</taxon>
        <taxon>Embryophyta</taxon>
        <taxon>Tracheophyta</taxon>
        <taxon>Spermatophyta</taxon>
        <taxon>Magnoliopsida</taxon>
        <taxon>eudicotyledons</taxon>
        <taxon>Gunneridae</taxon>
        <taxon>Pentapetalae</taxon>
        <taxon>asterids</taxon>
        <taxon>campanulids</taxon>
        <taxon>Asterales</taxon>
        <taxon>Asteraceae</taxon>
        <taxon>Asteroideae</taxon>
        <taxon>Heliantheae alliance</taxon>
        <taxon>Tageteae</taxon>
        <taxon>Tagetes</taxon>
    </lineage>
</organism>
<dbReference type="EMBL" id="JAUHHV010000007">
    <property type="protein sequence ID" value="KAK1419014.1"/>
    <property type="molecule type" value="Genomic_DNA"/>
</dbReference>
<protein>
    <submittedName>
        <fullName evidence="2">Uncharacterized protein</fullName>
    </submittedName>
</protein>
<sequence>MSPPQSLSPSIPFIRIFIHTHQTLNRRFTNILHHPSAINPKSLNLIISVCAILYALSVMTMLYYLLD</sequence>
<keyword evidence="1" id="KW-0472">Membrane</keyword>
<proteinExistence type="predicted"/>
<feature type="transmembrane region" description="Helical" evidence="1">
    <location>
        <begin position="45"/>
        <end position="66"/>
    </location>
</feature>
<comment type="caution">
    <text evidence="2">The sequence shown here is derived from an EMBL/GenBank/DDBJ whole genome shotgun (WGS) entry which is preliminary data.</text>
</comment>
<keyword evidence="3" id="KW-1185">Reference proteome</keyword>
<gene>
    <name evidence="2" type="ORF">QVD17_28170</name>
</gene>
<reference evidence="2" key="1">
    <citation type="journal article" date="2023" name="bioRxiv">
        <title>Improved chromosome-level genome assembly for marigold (Tagetes erecta).</title>
        <authorList>
            <person name="Jiang F."/>
            <person name="Yuan L."/>
            <person name="Wang S."/>
            <person name="Wang H."/>
            <person name="Xu D."/>
            <person name="Wang A."/>
            <person name="Fan W."/>
        </authorList>
    </citation>
    <scope>NUCLEOTIDE SEQUENCE</scope>
    <source>
        <strain evidence="2">WSJ</strain>
        <tissue evidence="2">Leaf</tissue>
    </source>
</reference>
<evidence type="ECO:0000313" key="2">
    <source>
        <dbReference type="EMBL" id="KAK1419014.1"/>
    </source>
</evidence>
<dbReference type="AlphaFoldDB" id="A0AAD8NRU6"/>
<name>A0AAD8NRU6_TARER</name>
<accession>A0AAD8NRU6</accession>
<evidence type="ECO:0000313" key="3">
    <source>
        <dbReference type="Proteomes" id="UP001229421"/>
    </source>
</evidence>
<evidence type="ECO:0000256" key="1">
    <source>
        <dbReference type="SAM" id="Phobius"/>
    </source>
</evidence>
<keyword evidence="1" id="KW-0812">Transmembrane</keyword>